<reference evidence="1 2" key="1">
    <citation type="submission" date="2021-06" db="EMBL/GenBank/DDBJ databases">
        <authorList>
            <person name="Palmer J.M."/>
        </authorList>
    </citation>
    <scope>NUCLEOTIDE SEQUENCE [LARGE SCALE GENOMIC DNA]</scope>
    <source>
        <strain evidence="1 2">MEX-2019</strain>
        <tissue evidence="1">Muscle</tissue>
    </source>
</reference>
<accession>A0AAV9SNB8</accession>
<evidence type="ECO:0000313" key="1">
    <source>
        <dbReference type="EMBL" id="KAK5622805.1"/>
    </source>
</evidence>
<dbReference type="Proteomes" id="UP001311232">
    <property type="component" value="Unassembled WGS sequence"/>
</dbReference>
<organism evidence="1 2">
    <name type="scientific">Crenichthys baileyi</name>
    <name type="common">White River springfish</name>
    <dbReference type="NCBI Taxonomy" id="28760"/>
    <lineage>
        <taxon>Eukaryota</taxon>
        <taxon>Metazoa</taxon>
        <taxon>Chordata</taxon>
        <taxon>Craniata</taxon>
        <taxon>Vertebrata</taxon>
        <taxon>Euteleostomi</taxon>
        <taxon>Actinopterygii</taxon>
        <taxon>Neopterygii</taxon>
        <taxon>Teleostei</taxon>
        <taxon>Neoteleostei</taxon>
        <taxon>Acanthomorphata</taxon>
        <taxon>Ovalentaria</taxon>
        <taxon>Atherinomorphae</taxon>
        <taxon>Cyprinodontiformes</taxon>
        <taxon>Goodeidae</taxon>
        <taxon>Crenichthys</taxon>
    </lineage>
</organism>
<keyword evidence="2" id="KW-1185">Reference proteome</keyword>
<protein>
    <submittedName>
        <fullName evidence="1">Uncharacterized protein</fullName>
    </submittedName>
</protein>
<sequence length="65" mass="6793">MLHAGLKQLTSSLSLLGGVVPQLQFLFQSETLVDLNPAAPHGCADATSGLESRVFGKDTGTHELS</sequence>
<name>A0AAV9SNB8_9TELE</name>
<dbReference type="AlphaFoldDB" id="A0AAV9SNB8"/>
<proteinExistence type="predicted"/>
<evidence type="ECO:0000313" key="2">
    <source>
        <dbReference type="Proteomes" id="UP001311232"/>
    </source>
</evidence>
<gene>
    <name evidence="1" type="ORF">CRENBAI_024601</name>
</gene>
<comment type="caution">
    <text evidence="1">The sequence shown here is derived from an EMBL/GenBank/DDBJ whole genome shotgun (WGS) entry which is preliminary data.</text>
</comment>
<dbReference type="EMBL" id="JAHHUM010000077">
    <property type="protein sequence ID" value="KAK5622805.1"/>
    <property type="molecule type" value="Genomic_DNA"/>
</dbReference>